<evidence type="ECO:0000256" key="7">
    <source>
        <dbReference type="ARBA" id="ARBA00025611"/>
    </source>
</evidence>
<gene>
    <name evidence="10" type="ORF">KQI20_07160</name>
</gene>
<dbReference type="InterPro" id="IPR011708">
    <property type="entry name" value="DNA_pol3_alpha_NTPase_dom"/>
</dbReference>
<keyword evidence="11" id="KW-1185">Reference proteome</keyword>
<dbReference type="EC" id="2.7.7.7" evidence="2"/>
<evidence type="ECO:0000256" key="8">
    <source>
        <dbReference type="ARBA" id="ARBA00049244"/>
    </source>
</evidence>
<dbReference type="Pfam" id="PF07733">
    <property type="entry name" value="DNA_pol3_alpha"/>
    <property type="match status" value="1"/>
</dbReference>
<comment type="caution">
    <text evidence="10">The sequence shown here is derived from an EMBL/GenBank/DDBJ whole genome shotgun (WGS) entry which is preliminary data.</text>
</comment>
<dbReference type="CDD" id="cd04485">
    <property type="entry name" value="DnaE_OBF"/>
    <property type="match status" value="1"/>
</dbReference>
<sequence length="1178" mass="134858">MSAQFAHLHVHTEYSLLDGFSRVKKLIKRTKELGMNSVAITDHGNMFGVIDFYKEAKKQGVKPVIGCELYTAPRSLKDKDPNFDKRYGHLILLAENMTGYQNLIKLVSMSYVDGFYYKPRVDIQALREHSEGIICLSACLAGDVSNALMNRNYEKAKEIALTYNEIFGQGNFYLELQDHHLPEQKEVNASLVKLSKELNIPLVATNDIHYVEKADAKAHDVLLCIQMGKTLNDPGRMRFGTEEFYLKSREEMEELFPYALEALDNTVKIAERCNVEFDFNTIHLPNYEVPEGYTTSGYLEELCYKGLYERYENPSQEILDRLKYELGVINKMGYVEYFLITWDFINFAKENGIMVGPGRGSAAGSIVAYTLKITDIDPIKYNLLFERFLNPERVSMPDIDIDFCYERREEVIDYVKRKYGEDHVAQIITFGTMGAKLAIRDVGRVLDIPYNQVDKIAKEIPNALGMTIDKALETNPNLKAMYEQDQDTKTIINISKELEGMLRHASTHAAGVVISKNPIDEYVPLYKHQDAISTQFTMTTLEELGLLKMDFLGLRTLTVIRDALDLIERNHGVKIDFSKMDYDDPKVFELLSSGNTLGVFQMESAGMRSFMKQLKPSNFEDIVAGISLYRPGPMDSIPTYLEYKHHPEKITYIHEKLKPIMEVTYGCLIYQEQVMEVVRELGGYSYGRSDLVRRAMGKKKMDVMEEERQYFIHGKTDENGNIEIAGCVRNGVDEQTANKIFDDMIDFAKYAFNKSHAAAYGVIAYETAYLKAHYPVEFMAALITSVMGNTDKVVEYIRECNALNIKVLKPDINKSFAKFSVEDNNIRFGLAAVKNVGVNIINNIVIEREENGEFTDFINLIKRLDSKDINKRVIESLIKCGGFDEMGYNRASLMMGYEKVLESVSLERKKNVKGQISLFDGLDGFGGNEEIDKFENEITSIPNVQEFEDREKLALEKEVLGMYVSGHPLSEYEKELETRTSINTKKLNDLKENLDKYLAMDQQNVIIGGMISNKRIQTTKRNEIMAFLEVEDLYGTIEVIVFPRTLQQYNTIVNEENIVYIKGRLSIQEEDNAKIIAQEIKDINDKTPFVENQKKVYNKQVNNTGQNLFIKIEDINNKENLREIENILKLYPGKDEVFLCTTVPKRKYKWNGNVTISNILVDNLKQILNETCIKIVAQ</sequence>
<dbReference type="InterPro" id="IPR004365">
    <property type="entry name" value="NA-bd_OB_tRNA"/>
</dbReference>
<evidence type="ECO:0000256" key="6">
    <source>
        <dbReference type="ARBA" id="ARBA00022932"/>
    </source>
</evidence>
<dbReference type="InterPro" id="IPR040982">
    <property type="entry name" value="DNA_pol3_finger"/>
</dbReference>
<dbReference type="GO" id="GO:0003887">
    <property type="term" value="F:DNA-directed DNA polymerase activity"/>
    <property type="evidence" value="ECO:0007669"/>
    <property type="project" value="UniProtKB-EC"/>
</dbReference>
<evidence type="ECO:0000256" key="1">
    <source>
        <dbReference type="ARBA" id="ARBA00004496"/>
    </source>
</evidence>
<dbReference type="NCBIfam" id="NF004226">
    <property type="entry name" value="PRK05673.1"/>
    <property type="match status" value="1"/>
</dbReference>
<dbReference type="SMART" id="SM00481">
    <property type="entry name" value="POLIIIAc"/>
    <property type="match status" value="1"/>
</dbReference>
<dbReference type="CDD" id="cd12113">
    <property type="entry name" value="PHP_PolIIIA_DnaE3"/>
    <property type="match status" value="1"/>
</dbReference>
<dbReference type="Pfam" id="PF01336">
    <property type="entry name" value="tRNA_anti-codon"/>
    <property type="match status" value="1"/>
</dbReference>
<dbReference type="InterPro" id="IPR003141">
    <property type="entry name" value="Pol/His_phosphatase_N"/>
</dbReference>
<comment type="catalytic activity">
    <reaction evidence="8">
        <text>DNA(n) + a 2'-deoxyribonucleoside 5'-triphosphate = DNA(n+1) + diphosphate</text>
        <dbReference type="Rhea" id="RHEA:22508"/>
        <dbReference type="Rhea" id="RHEA-COMP:17339"/>
        <dbReference type="Rhea" id="RHEA-COMP:17340"/>
        <dbReference type="ChEBI" id="CHEBI:33019"/>
        <dbReference type="ChEBI" id="CHEBI:61560"/>
        <dbReference type="ChEBI" id="CHEBI:173112"/>
        <dbReference type="EC" id="2.7.7.7"/>
    </reaction>
</comment>
<evidence type="ECO:0000313" key="10">
    <source>
        <dbReference type="EMBL" id="MBU5336214.1"/>
    </source>
</evidence>
<dbReference type="Pfam" id="PF02811">
    <property type="entry name" value="PHP"/>
    <property type="match status" value="1"/>
</dbReference>
<dbReference type="Pfam" id="PF17657">
    <property type="entry name" value="DNA_pol3_finger"/>
    <property type="match status" value="1"/>
</dbReference>
<dbReference type="InterPro" id="IPR029460">
    <property type="entry name" value="DNAPol_HHH"/>
</dbReference>
<feature type="domain" description="Polymerase/histidinol phosphatase N-terminal" evidence="9">
    <location>
        <begin position="6"/>
        <end position="73"/>
    </location>
</feature>
<dbReference type="InterPro" id="IPR004013">
    <property type="entry name" value="PHP_dom"/>
</dbReference>
<keyword evidence="4 10" id="KW-0548">Nucleotidyltransferase</keyword>
<evidence type="ECO:0000256" key="3">
    <source>
        <dbReference type="ARBA" id="ARBA00022679"/>
    </source>
</evidence>
<dbReference type="PANTHER" id="PTHR32294">
    <property type="entry name" value="DNA POLYMERASE III SUBUNIT ALPHA"/>
    <property type="match status" value="1"/>
</dbReference>
<evidence type="ECO:0000256" key="5">
    <source>
        <dbReference type="ARBA" id="ARBA00022705"/>
    </source>
</evidence>
<comment type="function">
    <text evidence="7">DNA polymerase III is a complex, multichain enzyme responsible for most of the replicative synthesis in bacteria. This DNA polymerase also exhibits 3' to 5' exonuclease activity. The alpha chain is the DNA polymerase.</text>
</comment>
<protein>
    <recommendedName>
        <fullName evidence="2">DNA-directed DNA polymerase</fullName>
        <ecNumber evidence="2">2.7.7.7</ecNumber>
    </recommendedName>
</protein>
<comment type="subcellular location">
    <subcellularLocation>
        <location evidence="1">Cytoplasm</location>
    </subcellularLocation>
</comment>
<dbReference type="PANTHER" id="PTHR32294:SF0">
    <property type="entry name" value="DNA POLYMERASE III SUBUNIT ALPHA"/>
    <property type="match status" value="1"/>
</dbReference>
<keyword evidence="3 10" id="KW-0808">Transferase</keyword>
<evidence type="ECO:0000259" key="9">
    <source>
        <dbReference type="SMART" id="SM00481"/>
    </source>
</evidence>
<dbReference type="Proteomes" id="UP001196301">
    <property type="component" value="Unassembled WGS sequence"/>
</dbReference>
<evidence type="ECO:0000256" key="2">
    <source>
        <dbReference type="ARBA" id="ARBA00012417"/>
    </source>
</evidence>
<organism evidence="10 11">
    <name type="scientific">Intestinibacter bartlettii</name>
    <dbReference type="NCBI Taxonomy" id="261299"/>
    <lineage>
        <taxon>Bacteria</taxon>
        <taxon>Bacillati</taxon>
        <taxon>Bacillota</taxon>
        <taxon>Clostridia</taxon>
        <taxon>Peptostreptococcales</taxon>
        <taxon>Peptostreptococcaceae</taxon>
        <taxon>Intestinibacter</taxon>
    </lineage>
</organism>
<dbReference type="RefSeq" id="WP_216569341.1">
    <property type="nucleotide sequence ID" value="NZ_JAHLOQ010000016.1"/>
</dbReference>
<dbReference type="Pfam" id="PF14579">
    <property type="entry name" value="HHH_6"/>
    <property type="match status" value="1"/>
</dbReference>
<evidence type="ECO:0000313" key="11">
    <source>
        <dbReference type="Proteomes" id="UP001196301"/>
    </source>
</evidence>
<keyword evidence="5" id="KW-0235">DNA replication</keyword>
<proteinExistence type="predicted"/>
<accession>A0ABS6DWR5</accession>
<dbReference type="NCBIfam" id="NF005298">
    <property type="entry name" value="PRK06826.1"/>
    <property type="match status" value="1"/>
</dbReference>
<reference evidence="10 11" key="1">
    <citation type="submission" date="2021-06" db="EMBL/GenBank/DDBJ databases">
        <authorList>
            <person name="Sun Q."/>
            <person name="Li D."/>
        </authorList>
    </citation>
    <scope>NUCLEOTIDE SEQUENCE [LARGE SCALE GENOMIC DNA]</scope>
    <source>
        <strain evidence="10 11">N19</strain>
    </source>
</reference>
<dbReference type="NCBIfam" id="TIGR00594">
    <property type="entry name" value="polc"/>
    <property type="match status" value="1"/>
</dbReference>
<dbReference type="InterPro" id="IPR004805">
    <property type="entry name" value="DnaE2/DnaE/PolC"/>
</dbReference>
<evidence type="ECO:0000256" key="4">
    <source>
        <dbReference type="ARBA" id="ARBA00022695"/>
    </source>
</evidence>
<dbReference type="EMBL" id="JAHLOQ010000016">
    <property type="protein sequence ID" value="MBU5336214.1"/>
    <property type="molecule type" value="Genomic_DNA"/>
</dbReference>
<keyword evidence="6" id="KW-0239">DNA-directed DNA polymerase</keyword>
<name>A0ABS6DWR5_9FIRM</name>